<protein>
    <recommendedName>
        <fullName evidence="1">D-xylose reductase [NAD(P)H]</fullName>
        <ecNumber evidence="1">1.1.1.307</ecNumber>
    </recommendedName>
</protein>
<reference evidence="7 8" key="1">
    <citation type="submission" date="2023-08" db="EMBL/GenBank/DDBJ databases">
        <title>Black Yeasts Isolated from many extreme environments.</title>
        <authorList>
            <person name="Coleine C."/>
            <person name="Stajich J.E."/>
            <person name="Selbmann L."/>
        </authorList>
    </citation>
    <scope>NUCLEOTIDE SEQUENCE [LARGE SCALE GENOMIC DNA]</scope>
    <source>
        <strain evidence="7 8">CCFEE 6328</strain>
    </source>
</reference>
<evidence type="ECO:0000256" key="5">
    <source>
        <dbReference type="ARBA" id="ARBA00049485"/>
    </source>
</evidence>
<dbReference type="PROSITE" id="PS00798">
    <property type="entry name" value="ALDOKETO_REDUCTASE_1"/>
    <property type="match status" value="1"/>
</dbReference>
<dbReference type="PRINTS" id="PR00069">
    <property type="entry name" value="ALDKETRDTASE"/>
</dbReference>
<dbReference type="Proteomes" id="UP001345691">
    <property type="component" value="Unassembled WGS sequence"/>
</dbReference>
<dbReference type="PIRSF" id="PIRSF000097">
    <property type="entry name" value="AKR"/>
    <property type="match status" value="1"/>
</dbReference>
<evidence type="ECO:0000313" key="8">
    <source>
        <dbReference type="Proteomes" id="UP001345691"/>
    </source>
</evidence>
<dbReference type="Gene3D" id="3.20.20.100">
    <property type="entry name" value="NADP-dependent oxidoreductase domain"/>
    <property type="match status" value="1"/>
</dbReference>
<evidence type="ECO:0000259" key="6">
    <source>
        <dbReference type="Pfam" id="PF00248"/>
    </source>
</evidence>
<dbReference type="InterPro" id="IPR020471">
    <property type="entry name" value="AKR"/>
</dbReference>
<name>A0ABR0J6B0_9EURO</name>
<evidence type="ECO:0000256" key="1">
    <source>
        <dbReference type="ARBA" id="ARBA00012845"/>
    </source>
</evidence>
<comment type="catalytic activity">
    <reaction evidence="5">
        <text>xylitol + NAD(+) = D-xylose + NADH + H(+)</text>
        <dbReference type="Rhea" id="RHEA:27441"/>
        <dbReference type="ChEBI" id="CHEBI:15378"/>
        <dbReference type="ChEBI" id="CHEBI:17151"/>
        <dbReference type="ChEBI" id="CHEBI:53455"/>
        <dbReference type="ChEBI" id="CHEBI:57540"/>
        <dbReference type="ChEBI" id="CHEBI:57945"/>
        <dbReference type="EC" id="1.1.1.307"/>
    </reaction>
</comment>
<dbReference type="Pfam" id="PF00248">
    <property type="entry name" value="Aldo_ket_red"/>
    <property type="match status" value="1"/>
</dbReference>
<dbReference type="EC" id="1.1.1.307" evidence="1"/>
<dbReference type="InterPro" id="IPR018170">
    <property type="entry name" value="Aldo/ket_reductase_CS"/>
</dbReference>
<dbReference type="PANTHER" id="PTHR11732">
    <property type="entry name" value="ALDO/KETO REDUCTASE"/>
    <property type="match status" value="1"/>
</dbReference>
<keyword evidence="8" id="KW-1185">Reference proteome</keyword>
<dbReference type="InterPro" id="IPR023210">
    <property type="entry name" value="NADP_OxRdtase_dom"/>
</dbReference>
<dbReference type="SUPFAM" id="SSF51430">
    <property type="entry name" value="NAD(P)-linked oxidoreductase"/>
    <property type="match status" value="1"/>
</dbReference>
<gene>
    <name evidence="7" type="ORF">LTR69_007374</name>
</gene>
<evidence type="ECO:0000256" key="3">
    <source>
        <dbReference type="ARBA" id="ARBA00025065"/>
    </source>
</evidence>
<organism evidence="7 8">
    <name type="scientific">Exophiala sideris</name>
    <dbReference type="NCBI Taxonomy" id="1016849"/>
    <lineage>
        <taxon>Eukaryota</taxon>
        <taxon>Fungi</taxon>
        <taxon>Dikarya</taxon>
        <taxon>Ascomycota</taxon>
        <taxon>Pezizomycotina</taxon>
        <taxon>Eurotiomycetes</taxon>
        <taxon>Chaetothyriomycetidae</taxon>
        <taxon>Chaetothyriales</taxon>
        <taxon>Herpotrichiellaceae</taxon>
        <taxon>Exophiala</taxon>
    </lineage>
</organism>
<dbReference type="PROSITE" id="PS00062">
    <property type="entry name" value="ALDOKETO_REDUCTASE_2"/>
    <property type="match status" value="1"/>
</dbReference>
<dbReference type="InterPro" id="IPR036812">
    <property type="entry name" value="NAD(P)_OxRdtase_dom_sf"/>
</dbReference>
<dbReference type="EMBL" id="JAVRRF010000016">
    <property type="protein sequence ID" value="KAK5057335.1"/>
    <property type="molecule type" value="Genomic_DNA"/>
</dbReference>
<proteinExistence type="predicted"/>
<evidence type="ECO:0000256" key="4">
    <source>
        <dbReference type="ARBA" id="ARBA00047534"/>
    </source>
</evidence>
<evidence type="ECO:0000313" key="7">
    <source>
        <dbReference type="EMBL" id="KAK5057335.1"/>
    </source>
</evidence>
<comment type="caution">
    <text evidence="7">The sequence shown here is derived from an EMBL/GenBank/DDBJ whole genome shotgun (WGS) entry which is preliminary data.</text>
</comment>
<keyword evidence="2" id="KW-0560">Oxidoreductase</keyword>
<feature type="domain" description="NADP-dependent oxidoreductase" evidence="6">
    <location>
        <begin position="18"/>
        <end position="281"/>
    </location>
</feature>
<comment type="catalytic activity">
    <reaction evidence="4">
        <text>xylitol + NADP(+) = D-xylose + NADPH + H(+)</text>
        <dbReference type="Rhea" id="RHEA:27445"/>
        <dbReference type="ChEBI" id="CHEBI:15378"/>
        <dbReference type="ChEBI" id="CHEBI:17151"/>
        <dbReference type="ChEBI" id="CHEBI:53455"/>
        <dbReference type="ChEBI" id="CHEBI:57783"/>
        <dbReference type="ChEBI" id="CHEBI:58349"/>
        <dbReference type="EC" id="1.1.1.307"/>
    </reaction>
</comment>
<evidence type="ECO:0000256" key="2">
    <source>
        <dbReference type="ARBA" id="ARBA00023002"/>
    </source>
</evidence>
<accession>A0ABR0J6B0</accession>
<sequence length="324" mass="35902">MALNRNFTLNTGAKIPAVGFGTWQAAPHEVEDAVEIALKAGYRHLDCAAIYRNEAEVGLGIKKSGVPREDIFITTKLWNSKHDPKDVESALDISLKDLGVDYVDLYLMHWPVAFASGDRLFPLDDNGVFKLSNIHFNDTWKAMEALLKTGKTRAIGVSNFNIRRLKELLASSKVVPAVNQVEAHPYLQQPELLEFCTEKGVLIQAYSPLGNNTTGEPKTVDDPEVHQVAKSLGLDPGQVLISWAVQRGTIALPKSVTEKRIKSNLQDAILPEEAITKLNALERHKRFNFPGTRWGYDIFDEVGEESVAKSAKEAGPDNLTKFKV</sequence>
<comment type="function">
    <text evidence="3">Catalyzes the initial reaction in the xylose utilization pathway by reducing D-xylose into xylitol. Xylose is a major component of hemicelluloses such as xylan. Most fungi utilize D-xylose via three enzymatic reactions, xylose reductase (XR), xylitol dehydrogenase (XDH), and xylulokinase, to form xylulose 5-phosphate, which enters pentose phosphate pathway.</text>
</comment>